<feature type="transmembrane region" description="Helical" evidence="1">
    <location>
        <begin position="49"/>
        <end position="74"/>
    </location>
</feature>
<evidence type="ECO:0000313" key="3">
    <source>
        <dbReference type="Proteomes" id="UP000290218"/>
    </source>
</evidence>
<accession>A0A4Q1CA78</accession>
<reference evidence="2 3" key="1">
    <citation type="submission" date="2019-01" db="EMBL/GenBank/DDBJ databases">
        <title>Lacunisphaera sp. strain TWA-58.</title>
        <authorList>
            <person name="Chen W.-M."/>
        </authorList>
    </citation>
    <scope>NUCLEOTIDE SEQUENCE [LARGE SCALE GENOMIC DNA]</scope>
    <source>
        <strain evidence="2 3">TWA-58</strain>
    </source>
</reference>
<dbReference type="Pfam" id="PF11306">
    <property type="entry name" value="DUF3108"/>
    <property type="match status" value="1"/>
</dbReference>
<dbReference type="OrthoDB" id="191107at2"/>
<comment type="caution">
    <text evidence="2">The sequence shown here is derived from an EMBL/GenBank/DDBJ whole genome shotgun (WGS) entry which is preliminary data.</text>
</comment>
<keyword evidence="1" id="KW-1133">Transmembrane helix</keyword>
<dbReference type="AlphaFoldDB" id="A0A4Q1CA78"/>
<evidence type="ECO:0000313" key="2">
    <source>
        <dbReference type="EMBL" id="RXK55965.1"/>
    </source>
</evidence>
<keyword evidence="1" id="KW-0812">Transmembrane</keyword>
<evidence type="ECO:0000256" key="1">
    <source>
        <dbReference type="SAM" id="Phobius"/>
    </source>
</evidence>
<keyword evidence="3" id="KW-1185">Reference proteome</keyword>
<protein>
    <submittedName>
        <fullName evidence="2">DUF3108 domain-containing protein</fullName>
    </submittedName>
</protein>
<dbReference type="InterPro" id="IPR021457">
    <property type="entry name" value="DUF3108"/>
</dbReference>
<proteinExistence type="predicted"/>
<dbReference type="Proteomes" id="UP000290218">
    <property type="component" value="Unassembled WGS sequence"/>
</dbReference>
<sequence>MGMKGRVGDSIHQWTGTGRNHEIFPAALAARTGSQQILDARAPFALARVFMAVKISLLSFLLPGFALAAPFVAIRDGESFTYKVGFSVFSHAGDIEISGANPKDTADRIAITVDTRSRGFVRGLYEFDNKAVADVELSSGRLLRVTENGSDPKRPIDTKFVIDYTARTATFTDRVRTGRSNRLTLPEGGDPIDLISALVQTRDWNLKPGEKREVVVQFGRDFYPITILAEGYEEVRTPLGRYRTLVLVPRMEKEPKGLFKRGGEVKVWIAQDGSRLPVKMQLKLNFGAATLLLSKYQPPKG</sequence>
<keyword evidence="1" id="KW-0472">Membrane</keyword>
<name>A0A4Q1CA78_9BACT</name>
<organism evidence="2 3">
    <name type="scientific">Oleiharenicola lentus</name>
    <dbReference type="NCBI Taxonomy" id="2508720"/>
    <lineage>
        <taxon>Bacteria</taxon>
        <taxon>Pseudomonadati</taxon>
        <taxon>Verrucomicrobiota</taxon>
        <taxon>Opitutia</taxon>
        <taxon>Opitutales</taxon>
        <taxon>Opitutaceae</taxon>
        <taxon>Oleiharenicola</taxon>
    </lineage>
</organism>
<gene>
    <name evidence="2" type="ORF">ESB00_08830</name>
</gene>
<dbReference type="EMBL" id="SDHX01000001">
    <property type="protein sequence ID" value="RXK55965.1"/>
    <property type="molecule type" value="Genomic_DNA"/>
</dbReference>